<reference evidence="1 2" key="1">
    <citation type="submission" date="2020-03" db="EMBL/GenBank/DDBJ databases">
        <title>Draft genome sequence of environmentally isolated cultures.</title>
        <authorList>
            <person name="Wilson H.S."/>
            <person name="De Leon M.E."/>
        </authorList>
    </citation>
    <scope>NUCLEOTIDE SEQUENCE [LARGE SCALE GENOMIC DNA]</scope>
    <source>
        <strain evidence="1 2">HSC-31F16</strain>
    </source>
</reference>
<proteinExistence type="predicted"/>
<gene>
    <name evidence="1" type="ORF">HA052_22915</name>
</gene>
<sequence>MSLANRLLQLSKAVGAQMGLLRRRSMRANFVGPLASMASPTPWSPRTPVELTGLRADVGVPALADITIRVLINGQPALALIVLAGEQDAYIDDSFPILPADQLRVSIQASSGADLTVTLEYR</sequence>
<dbReference type="RefSeq" id="WP_166453752.1">
    <property type="nucleotide sequence ID" value="NZ_JAAOMA010000048.1"/>
</dbReference>
<dbReference type="EMBL" id="JAAOMA010000048">
    <property type="protein sequence ID" value="NHR08046.1"/>
    <property type="molecule type" value="Genomic_DNA"/>
</dbReference>
<keyword evidence="2" id="KW-1185">Reference proteome</keyword>
<evidence type="ECO:0000313" key="1">
    <source>
        <dbReference type="EMBL" id="NHR08046.1"/>
    </source>
</evidence>
<protein>
    <recommendedName>
        <fullName evidence="3">Phage tail protein</fullName>
    </recommendedName>
</protein>
<evidence type="ECO:0000313" key="2">
    <source>
        <dbReference type="Proteomes" id="UP001515641"/>
    </source>
</evidence>
<accession>A0ABX0LEI7</accession>
<organism evidence="1 2">
    <name type="scientific">Chromobacterium fluminis</name>
    <dbReference type="NCBI Taxonomy" id="3044269"/>
    <lineage>
        <taxon>Bacteria</taxon>
        <taxon>Pseudomonadati</taxon>
        <taxon>Pseudomonadota</taxon>
        <taxon>Betaproteobacteria</taxon>
        <taxon>Neisseriales</taxon>
        <taxon>Chromobacteriaceae</taxon>
        <taxon>Chromobacterium</taxon>
    </lineage>
</organism>
<dbReference type="Proteomes" id="UP001515641">
    <property type="component" value="Unassembled WGS sequence"/>
</dbReference>
<comment type="caution">
    <text evidence="1">The sequence shown here is derived from an EMBL/GenBank/DDBJ whole genome shotgun (WGS) entry which is preliminary data.</text>
</comment>
<evidence type="ECO:0008006" key="3">
    <source>
        <dbReference type="Google" id="ProtNLM"/>
    </source>
</evidence>
<name>A0ABX0LEI7_9NEIS</name>